<evidence type="ECO:0008006" key="6">
    <source>
        <dbReference type="Google" id="ProtNLM"/>
    </source>
</evidence>
<evidence type="ECO:0000256" key="1">
    <source>
        <dbReference type="SAM" id="MobiDB-lite"/>
    </source>
</evidence>
<feature type="compositionally biased region" description="Low complexity" evidence="1">
    <location>
        <begin position="195"/>
        <end position="221"/>
    </location>
</feature>
<name>A0ABD3PUF9_9STRA</name>
<feature type="compositionally biased region" description="Low complexity" evidence="1">
    <location>
        <begin position="497"/>
        <end position="506"/>
    </location>
</feature>
<keyword evidence="2" id="KW-1133">Transmembrane helix</keyword>
<evidence type="ECO:0000313" key="5">
    <source>
        <dbReference type="Proteomes" id="UP001530400"/>
    </source>
</evidence>
<accession>A0ABD3PUF9</accession>
<feature type="region of interest" description="Disordered" evidence="1">
    <location>
        <begin position="473"/>
        <end position="508"/>
    </location>
</feature>
<keyword evidence="2" id="KW-0472">Membrane</keyword>
<sequence>MAKSWSRGATLSALLSAWVKETSAFRVGQEVCVSGFVTCLNCNAGAMSPYNTQYNMFQSAFHPEDHNLACLVKSESCIGDGYEILTRYAIDSVENKDESNEVFCRSFKLDSNSSDFLAAAGSAYYHADNGVVRIGGFPVSFAGQIADVGDSYSSLVTVTLDTDTLSLSAGGCANEDVPHYCISWSGSYQFTAYQSPSPTKSSPTSKSPTKSPISPLPTKSPLVSPSDAFVDSATDSQAAATTNDAQTILQSSDAVTTTESGDATSDRPSVIISSETVSLDFTTDLFPTSAPDSSDPPTSANITNVAVSISAQQSATNDDNESDDKVDIIIGDVLQVDSSQEPTYMDKEMEIKELFKNHGKLAGASWGILVPLAMSAAWFRESFPMVKSNGSTSCVSRLCNQAWLVIHASMAVVAAVATSASVYFVVKALSLEGGYEYATRFSSPHQYMGIFLLIGAWVQVLGGIFRPKNKLTGHTKMQSGSGDEENTVEHDNDDSSDSATVSSTHTMKQGAIIHKWRRSANPSGDTEVECDEETVATVAPKSTGRKVWDYGHRLMAMILVICGFWQLFSGLEEYQERYGDDSYLVTASMVWVGVFWSVTFLLTCFYKKF</sequence>
<reference evidence="4 5" key="1">
    <citation type="submission" date="2024-10" db="EMBL/GenBank/DDBJ databases">
        <title>Updated reference genomes for cyclostephanoid diatoms.</title>
        <authorList>
            <person name="Roberts W.R."/>
            <person name="Alverson A.J."/>
        </authorList>
    </citation>
    <scope>NUCLEOTIDE SEQUENCE [LARGE SCALE GENOMIC DNA]</scope>
    <source>
        <strain evidence="4 5">AJA010-31</strain>
    </source>
</reference>
<keyword evidence="2" id="KW-0812">Transmembrane</keyword>
<feature type="transmembrane region" description="Helical" evidence="2">
    <location>
        <begin position="361"/>
        <end position="381"/>
    </location>
</feature>
<comment type="caution">
    <text evidence="4">The sequence shown here is derived from an EMBL/GenBank/DDBJ whole genome shotgun (WGS) entry which is preliminary data.</text>
</comment>
<proteinExistence type="predicted"/>
<dbReference type="Proteomes" id="UP001530400">
    <property type="component" value="Unassembled WGS sequence"/>
</dbReference>
<gene>
    <name evidence="4" type="ORF">ACHAWO_005984</name>
</gene>
<keyword evidence="5" id="KW-1185">Reference proteome</keyword>
<feature type="compositionally biased region" description="Low complexity" evidence="1">
    <location>
        <begin position="231"/>
        <end position="245"/>
    </location>
</feature>
<evidence type="ECO:0000313" key="4">
    <source>
        <dbReference type="EMBL" id="KAL3791637.1"/>
    </source>
</evidence>
<feature type="transmembrane region" description="Helical" evidence="2">
    <location>
        <begin position="446"/>
        <end position="465"/>
    </location>
</feature>
<dbReference type="Gene3D" id="1.20.120.1770">
    <property type="match status" value="1"/>
</dbReference>
<feature type="chain" id="PRO_5044813894" description="Cytochrome b561 domain-containing protein" evidence="3">
    <location>
        <begin position="25"/>
        <end position="609"/>
    </location>
</feature>
<dbReference type="PANTHER" id="PTHR23130">
    <property type="entry name" value="CYTOCHROME B561 AND DOMON DOMAIN-CONTAINING PROTEIN"/>
    <property type="match status" value="1"/>
</dbReference>
<dbReference type="AlphaFoldDB" id="A0ABD3PUF9"/>
<feature type="compositionally biased region" description="Acidic residues" evidence="1">
    <location>
        <begin position="482"/>
        <end position="496"/>
    </location>
</feature>
<feature type="signal peptide" evidence="3">
    <location>
        <begin position="1"/>
        <end position="24"/>
    </location>
</feature>
<evidence type="ECO:0000256" key="2">
    <source>
        <dbReference type="SAM" id="Phobius"/>
    </source>
</evidence>
<feature type="transmembrane region" description="Helical" evidence="2">
    <location>
        <begin position="554"/>
        <end position="571"/>
    </location>
</feature>
<feature type="transmembrane region" description="Helical" evidence="2">
    <location>
        <begin position="402"/>
        <end position="426"/>
    </location>
</feature>
<feature type="region of interest" description="Disordered" evidence="1">
    <location>
        <begin position="195"/>
        <end position="245"/>
    </location>
</feature>
<evidence type="ECO:0000256" key="3">
    <source>
        <dbReference type="SAM" id="SignalP"/>
    </source>
</evidence>
<dbReference type="EMBL" id="JALLPJ020000454">
    <property type="protein sequence ID" value="KAL3791637.1"/>
    <property type="molecule type" value="Genomic_DNA"/>
</dbReference>
<organism evidence="4 5">
    <name type="scientific">Cyclotella atomus</name>
    <dbReference type="NCBI Taxonomy" id="382360"/>
    <lineage>
        <taxon>Eukaryota</taxon>
        <taxon>Sar</taxon>
        <taxon>Stramenopiles</taxon>
        <taxon>Ochrophyta</taxon>
        <taxon>Bacillariophyta</taxon>
        <taxon>Coscinodiscophyceae</taxon>
        <taxon>Thalassiosirophycidae</taxon>
        <taxon>Stephanodiscales</taxon>
        <taxon>Stephanodiscaceae</taxon>
        <taxon>Cyclotella</taxon>
    </lineage>
</organism>
<protein>
    <recommendedName>
        <fullName evidence="6">Cytochrome b561 domain-containing protein</fullName>
    </recommendedName>
</protein>
<dbReference type="PANTHER" id="PTHR23130:SF171">
    <property type="entry name" value="OS01G0895300 PROTEIN"/>
    <property type="match status" value="1"/>
</dbReference>
<keyword evidence="3" id="KW-0732">Signal</keyword>
<feature type="transmembrane region" description="Helical" evidence="2">
    <location>
        <begin position="583"/>
        <end position="606"/>
    </location>
</feature>